<dbReference type="CDD" id="cd18137">
    <property type="entry name" value="HLD_clamp_pol_III_gamma_tau"/>
    <property type="match status" value="1"/>
</dbReference>
<comment type="catalytic activity">
    <reaction evidence="11">
        <text>DNA(n) + a 2'-deoxyribonucleoside 5'-triphosphate = DNA(n+1) + diphosphate</text>
        <dbReference type="Rhea" id="RHEA:22508"/>
        <dbReference type="Rhea" id="RHEA-COMP:17339"/>
        <dbReference type="Rhea" id="RHEA-COMP:17340"/>
        <dbReference type="ChEBI" id="CHEBI:33019"/>
        <dbReference type="ChEBI" id="CHEBI:61560"/>
        <dbReference type="ChEBI" id="CHEBI:173112"/>
        <dbReference type="EC" id="2.7.7.7"/>
    </reaction>
</comment>
<evidence type="ECO:0000256" key="5">
    <source>
        <dbReference type="ARBA" id="ARBA00022705"/>
    </source>
</evidence>
<evidence type="ECO:0000256" key="2">
    <source>
        <dbReference type="ARBA" id="ARBA00012417"/>
    </source>
</evidence>
<dbReference type="NCBIfam" id="TIGR02397">
    <property type="entry name" value="dnaX_nterm"/>
    <property type="match status" value="1"/>
</dbReference>
<evidence type="ECO:0000256" key="10">
    <source>
        <dbReference type="ARBA" id="ARBA00022932"/>
    </source>
</evidence>
<dbReference type="InterPro" id="IPR050238">
    <property type="entry name" value="DNA_Rep/Repair_Clamp_Loader"/>
</dbReference>
<evidence type="ECO:0000256" key="3">
    <source>
        <dbReference type="ARBA" id="ARBA00022679"/>
    </source>
</evidence>
<evidence type="ECO:0000259" key="13">
    <source>
        <dbReference type="SMART" id="SM00382"/>
    </source>
</evidence>
<evidence type="ECO:0000256" key="12">
    <source>
        <dbReference type="SAM" id="MobiDB-lite"/>
    </source>
</evidence>
<keyword evidence="8" id="KW-0862">Zinc</keyword>
<dbReference type="RefSeq" id="WP_205180015.1">
    <property type="nucleotide sequence ID" value="NZ_JAFBFH010000031.1"/>
</dbReference>
<evidence type="ECO:0000256" key="6">
    <source>
        <dbReference type="ARBA" id="ARBA00022723"/>
    </source>
</evidence>
<dbReference type="Pfam" id="PF13177">
    <property type="entry name" value="DNA_pol3_delta2"/>
    <property type="match status" value="1"/>
</dbReference>
<evidence type="ECO:0000256" key="8">
    <source>
        <dbReference type="ARBA" id="ARBA00022833"/>
    </source>
</evidence>
<feature type="domain" description="AAA+ ATPase" evidence="13">
    <location>
        <begin position="37"/>
        <end position="179"/>
    </location>
</feature>
<dbReference type="Pfam" id="PF22608">
    <property type="entry name" value="DNAX_ATPase_lid"/>
    <property type="match status" value="1"/>
</dbReference>
<dbReference type="SMART" id="SM00382">
    <property type="entry name" value="AAA"/>
    <property type="match status" value="1"/>
</dbReference>
<keyword evidence="5" id="KW-0235">DNA replication</keyword>
<gene>
    <name evidence="14" type="ORF">JOC94_003750</name>
</gene>
<comment type="similarity">
    <text evidence="1">Belongs to the DnaX/STICHEL family.</text>
</comment>
<accession>A0ABS2RAV0</accession>
<evidence type="ECO:0000256" key="9">
    <source>
        <dbReference type="ARBA" id="ARBA00022840"/>
    </source>
</evidence>
<keyword evidence="4 14" id="KW-0548">Nucleotidyltransferase</keyword>
<dbReference type="InterPro" id="IPR012763">
    <property type="entry name" value="DNA_pol_III_sug/sutau_N"/>
</dbReference>
<dbReference type="PRINTS" id="PR00300">
    <property type="entry name" value="CLPPROTEASEA"/>
</dbReference>
<dbReference type="Proteomes" id="UP000823485">
    <property type="component" value="Unassembled WGS sequence"/>
</dbReference>
<dbReference type="InterPro" id="IPR003593">
    <property type="entry name" value="AAA+_ATPase"/>
</dbReference>
<keyword evidence="15" id="KW-1185">Reference proteome</keyword>
<dbReference type="InterPro" id="IPR022754">
    <property type="entry name" value="DNA_pol_III_gamma-3"/>
</dbReference>
<dbReference type="PANTHER" id="PTHR11669:SF0">
    <property type="entry name" value="PROTEIN STICHEL-LIKE 2"/>
    <property type="match status" value="1"/>
</dbReference>
<dbReference type="GO" id="GO:0003887">
    <property type="term" value="F:DNA-directed DNA polymerase activity"/>
    <property type="evidence" value="ECO:0007669"/>
    <property type="project" value="UniProtKB-EC"/>
</dbReference>
<protein>
    <recommendedName>
        <fullName evidence="2">DNA-directed DNA polymerase</fullName>
        <ecNumber evidence="2">2.7.7.7</ecNumber>
    </recommendedName>
</protein>
<dbReference type="Gene3D" id="1.10.8.60">
    <property type="match status" value="1"/>
</dbReference>
<dbReference type="SUPFAM" id="SSF48019">
    <property type="entry name" value="post-AAA+ oligomerization domain-like"/>
    <property type="match status" value="1"/>
</dbReference>
<feature type="region of interest" description="Disordered" evidence="12">
    <location>
        <begin position="393"/>
        <end position="413"/>
    </location>
</feature>
<evidence type="ECO:0000313" key="15">
    <source>
        <dbReference type="Proteomes" id="UP000823485"/>
    </source>
</evidence>
<evidence type="ECO:0000256" key="1">
    <source>
        <dbReference type="ARBA" id="ARBA00006360"/>
    </source>
</evidence>
<evidence type="ECO:0000256" key="4">
    <source>
        <dbReference type="ARBA" id="ARBA00022695"/>
    </source>
</evidence>
<dbReference type="InterPro" id="IPR045085">
    <property type="entry name" value="HLD_clamp_pol_III_gamma_tau"/>
</dbReference>
<feature type="compositionally biased region" description="Basic and acidic residues" evidence="12">
    <location>
        <begin position="393"/>
        <end position="406"/>
    </location>
</feature>
<dbReference type="Pfam" id="PF12169">
    <property type="entry name" value="DNA_pol3_gamma3"/>
    <property type="match status" value="1"/>
</dbReference>
<keyword evidence="6" id="KW-0479">Metal-binding</keyword>
<dbReference type="EC" id="2.7.7.7" evidence="2"/>
<dbReference type="InterPro" id="IPR008921">
    <property type="entry name" value="DNA_pol3_clamp-load_cplx_C"/>
</dbReference>
<reference evidence="14 15" key="1">
    <citation type="submission" date="2021-01" db="EMBL/GenBank/DDBJ databases">
        <title>Genomic Encyclopedia of Type Strains, Phase IV (KMG-IV): sequencing the most valuable type-strain genomes for metagenomic binning, comparative biology and taxonomic classification.</title>
        <authorList>
            <person name="Goeker M."/>
        </authorList>
    </citation>
    <scope>NUCLEOTIDE SEQUENCE [LARGE SCALE GENOMIC DNA]</scope>
    <source>
        <strain evidence="14 15">DSM 105453</strain>
    </source>
</reference>
<dbReference type="InterPro" id="IPR027417">
    <property type="entry name" value="P-loop_NTPase"/>
</dbReference>
<sequence>MSYQALYRVWRPQAFIDVVGQEHVTKTLQNALLQQKISHAYLFSGPRGTGKTSAAKILAKAVNCERMPVSEPCNECAACQGIMDGSISDVIEIDAASNNGVEEIRDIRDKVKYAPNAVSYKVYIIDEVHMLSIGAFNALLKTLEEPPRHVIFILATTEPHKIPLTIISRCQRFDFKRITAHDIVKRMVHIANETGLKYDEKALHVIGAAAEGGMRDALSLLDQAISFSTDMVTVEDALTVTGSISQSSLNKLAKAIHEKEVAVALGALEELLLQGKDPARFSEDFILYFRDLLLYKTAPELEEAMVRARLDEDFKQLSESMLPEQIYEYIDILSKTQQEMRFSNHARTYLEVCLVKLCQTQVKSFPNDAPEMTELYKKIEALEKEITLLKEQSTKRSAEAKSDPAPRKAVRSNAKDFRVNARPIMQVLENATRQDLNAIKSRWGDLLESLNGQKMVQLAALLHDAEPSAASSNAFVLKFKHDIHCRMAMENETYFQTLSQTLEELAGTAYQIIAVPEKQWSEIRREFIEKKKPDGDQVKTNEEDPLVAEALKLVGEDLLEIKN</sequence>
<evidence type="ECO:0000313" key="14">
    <source>
        <dbReference type="EMBL" id="MBM7716729.1"/>
    </source>
</evidence>
<evidence type="ECO:0000256" key="7">
    <source>
        <dbReference type="ARBA" id="ARBA00022741"/>
    </source>
</evidence>
<keyword evidence="7" id="KW-0547">Nucleotide-binding</keyword>
<dbReference type="Gene3D" id="3.40.50.300">
    <property type="entry name" value="P-loop containing nucleotide triphosphate hydrolases"/>
    <property type="match status" value="1"/>
</dbReference>
<keyword evidence="9" id="KW-0067">ATP-binding</keyword>
<organism evidence="14 15">
    <name type="scientific">Siminovitchia thermophila</name>
    <dbReference type="NCBI Taxonomy" id="1245522"/>
    <lineage>
        <taxon>Bacteria</taxon>
        <taxon>Bacillati</taxon>
        <taxon>Bacillota</taxon>
        <taxon>Bacilli</taxon>
        <taxon>Bacillales</taxon>
        <taxon>Bacillaceae</taxon>
        <taxon>Siminovitchia</taxon>
    </lineage>
</organism>
<dbReference type="CDD" id="cd00009">
    <property type="entry name" value="AAA"/>
    <property type="match status" value="1"/>
</dbReference>
<keyword evidence="10" id="KW-0239">DNA-directed DNA polymerase</keyword>
<dbReference type="EMBL" id="JAFBFH010000031">
    <property type="protein sequence ID" value="MBM7716729.1"/>
    <property type="molecule type" value="Genomic_DNA"/>
</dbReference>
<dbReference type="SUPFAM" id="SSF52540">
    <property type="entry name" value="P-loop containing nucleoside triphosphate hydrolases"/>
    <property type="match status" value="1"/>
</dbReference>
<name>A0ABS2RAV0_9BACI</name>
<proteinExistence type="inferred from homology"/>
<dbReference type="InterPro" id="IPR001270">
    <property type="entry name" value="ClpA/B"/>
</dbReference>
<dbReference type="NCBIfam" id="NF004046">
    <property type="entry name" value="PRK05563.1"/>
    <property type="match status" value="1"/>
</dbReference>
<comment type="caution">
    <text evidence="14">The sequence shown here is derived from an EMBL/GenBank/DDBJ whole genome shotgun (WGS) entry which is preliminary data.</text>
</comment>
<dbReference type="Gene3D" id="1.20.272.10">
    <property type="match status" value="1"/>
</dbReference>
<keyword evidence="3 14" id="KW-0808">Transferase</keyword>
<evidence type="ECO:0000256" key="11">
    <source>
        <dbReference type="ARBA" id="ARBA00049244"/>
    </source>
</evidence>
<dbReference type="PANTHER" id="PTHR11669">
    <property type="entry name" value="REPLICATION FACTOR C / DNA POLYMERASE III GAMMA-TAU SUBUNIT"/>
    <property type="match status" value="1"/>
</dbReference>